<feature type="region of interest" description="Disordered" evidence="1">
    <location>
        <begin position="1"/>
        <end position="26"/>
    </location>
</feature>
<keyword evidence="3" id="KW-1185">Reference proteome</keyword>
<comment type="caution">
    <text evidence="2">The sequence shown here is derived from an EMBL/GenBank/DDBJ whole genome shotgun (WGS) entry which is preliminary data.</text>
</comment>
<evidence type="ECO:0000313" key="2">
    <source>
        <dbReference type="EMBL" id="KFD18953.1"/>
    </source>
</evidence>
<accession>A0A085JEQ7</accession>
<evidence type="ECO:0000256" key="1">
    <source>
        <dbReference type="SAM" id="MobiDB-lite"/>
    </source>
</evidence>
<evidence type="ECO:0000313" key="3">
    <source>
        <dbReference type="Proteomes" id="UP000028602"/>
    </source>
</evidence>
<gene>
    <name evidence="2" type="ORF">GTPT_2254</name>
</gene>
<protein>
    <submittedName>
        <fullName evidence="2">Uncharacterized protein</fullName>
    </submittedName>
</protein>
<dbReference type="Proteomes" id="UP000028602">
    <property type="component" value="Unassembled WGS sequence"/>
</dbReference>
<proteinExistence type="predicted"/>
<reference evidence="2 3" key="1">
    <citation type="submission" date="2014-05" db="EMBL/GenBank/DDBJ databases">
        <title>ATOL: Assembling a taxonomically balanced genome-scale reconstruction of the evolutionary history of the Enterobacteriaceae.</title>
        <authorList>
            <person name="Plunkett G.III."/>
            <person name="Neeno-Eckwall E.C."/>
            <person name="Glasner J.D."/>
            <person name="Perna N.T."/>
        </authorList>
    </citation>
    <scope>NUCLEOTIDE SEQUENCE [LARGE SCALE GENOMIC DNA]</scope>
    <source>
        <strain evidence="2 3">ATCC 33301</strain>
    </source>
</reference>
<organism evidence="2 3">
    <name type="scientific">Tatumella ptyseos ATCC 33301</name>
    <dbReference type="NCBI Taxonomy" id="1005995"/>
    <lineage>
        <taxon>Bacteria</taxon>
        <taxon>Pseudomonadati</taxon>
        <taxon>Pseudomonadota</taxon>
        <taxon>Gammaproteobacteria</taxon>
        <taxon>Enterobacterales</taxon>
        <taxon>Erwiniaceae</taxon>
        <taxon>Tatumella</taxon>
    </lineage>
</organism>
<dbReference type="EMBL" id="JMPR01000035">
    <property type="protein sequence ID" value="KFD18953.1"/>
    <property type="molecule type" value="Genomic_DNA"/>
</dbReference>
<sequence length="61" mass="6621">MLPASGIKTAEYPTGMLSGNAGGNTDNRQAFRVRRQARVLITGLERGWIRLPVIRTAQGPV</sequence>
<dbReference type="AlphaFoldDB" id="A0A085JEQ7"/>
<name>A0A085JEQ7_9GAMM</name>